<organism evidence="2 3">
    <name type="scientific">Planctopirus limnophila (strain ATCC 43296 / DSM 3776 / IFAM 1008 / Mu 290)</name>
    <name type="common">Planctomyces limnophilus</name>
    <dbReference type="NCBI Taxonomy" id="521674"/>
    <lineage>
        <taxon>Bacteria</taxon>
        <taxon>Pseudomonadati</taxon>
        <taxon>Planctomycetota</taxon>
        <taxon>Planctomycetia</taxon>
        <taxon>Planctomycetales</taxon>
        <taxon>Planctomycetaceae</taxon>
        <taxon>Planctopirus</taxon>
    </lineage>
</organism>
<reference evidence="2 3" key="1">
    <citation type="journal article" date="2010" name="Stand. Genomic Sci.">
        <title>Complete genome sequence of Planctomyces limnophilus type strain (Mu 290).</title>
        <authorList>
            <person name="Labutti K."/>
            <person name="Sikorski J."/>
            <person name="Schneider S."/>
            <person name="Nolan M."/>
            <person name="Lucas S."/>
            <person name="Glavina Del Rio T."/>
            <person name="Tice H."/>
            <person name="Cheng J.F."/>
            <person name="Goodwin L."/>
            <person name="Pitluck S."/>
            <person name="Liolios K."/>
            <person name="Ivanova N."/>
            <person name="Mavromatis K."/>
            <person name="Mikhailova N."/>
            <person name="Pati A."/>
            <person name="Chen A."/>
            <person name="Palaniappan K."/>
            <person name="Land M."/>
            <person name="Hauser L."/>
            <person name="Chang Y.J."/>
            <person name="Jeffries C.D."/>
            <person name="Tindall B.J."/>
            <person name="Rohde M."/>
            <person name="Goker M."/>
            <person name="Woyke T."/>
            <person name="Bristow J."/>
            <person name="Eisen J.A."/>
            <person name="Markowitz V."/>
            <person name="Hugenholtz P."/>
            <person name="Kyrpides N.C."/>
            <person name="Klenk H.P."/>
            <person name="Lapidus A."/>
        </authorList>
    </citation>
    <scope>NUCLEOTIDE SEQUENCE [LARGE SCALE GENOMIC DNA]</scope>
    <source>
        <strain evidence="3">ATCC 43296 / DSM 3776 / IFAM 1008 / 290</strain>
    </source>
</reference>
<dbReference type="AlphaFoldDB" id="D5SW77"/>
<feature type="transmembrane region" description="Helical" evidence="1">
    <location>
        <begin position="126"/>
        <end position="148"/>
    </location>
</feature>
<feature type="transmembrane region" description="Helical" evidence="1">
    <location>
        <begin position="223"/>
        <end position="241"/>
    </location>
</feature>
<keyword evidence="1" id="KW-1133">Transmembrane helix</keyword>
<feature type="transmembrane region" description="Helical" evidence="1">
    <location>
        <begin position="278"/>
        <end position="297"/>
    </location>
</feature>
<dbReference type="OrthoDB" id="343560at2"/>
<feature type="transmembrane region" description="Helical" evidence="1">
    <location>
        <begin position="23"/>
        <end position="49"/>
    </location>
</feature>
<feature type="transmembrane region" description="Helical" evidence="1">
    <location>
        <begin position="247"/>
        <end position="266"/>
    </location>
</feature>
<proteinExistence type="predicted"/>
<dbReference type="RefSeq" id="WP_013109793.1">
    <property type="nucleotide sequence ID" value="NC_014148.1"/>
</dbReference>
<feature type="transmembrane region" description="Helical" evidence="1">
    <location>
        <begin position="91"/>
        <end position="114"/>
    </location>
</feature>
<dbReference type="Proteomes" id="UP000002220">
    <property type="component" value="Chromosome"/>
</dbReference>
<dbReference type="EMBL" id="CP001744">
    <property type="protein sequence ID" value="ADG67362.1"/>
    <property type="molecule type" value="Genomic_DNA"/>
</dbReference>
<protein>
    <submittedName>
        <fullName evidence="2">Uncharacterized protein</fullName>
    </submittedName>
</protein>
<feature type="transmembrane region" description="Helical" evidence="1">
    <location>
        <begin position="182"/>
        <end position="202"/>
    </location>
</feature>
<dbReference type="KEGG" id="plm:Plim_1529"/>
<dbReference type="HOGENOM" id="CLU_069617_1_0_0"/>
<evidence type="ECO:0000256" key="1">
    <source>
        <dbReference type="SAM" id="Phobius"/>
    </source>
</evidence>
<keyword evidence="1" id="KW-0812">Transmembrane</keyword>
<evidence type="ECO:0000313" key="3">
    <source>
        <dbReference type="Proteomes" id="UP000002220"/>
    </source>
</evidence>
<keyword evidence="1" id="KW-0472">Membrane</keyword>
<name>D5SW77_PLAL2</name>
<dbReference type="STRING" id="521674.Plim_1529"/>
<sequence>MQNQLSDRSFLSATARFLPQCEWLWPIFMTGVALLFSGGCHLAVGVITGDDWSGPTSYRKPALFGISTGLTCISISWVWGKLRIWSPDPVVVWLTSLALALEVTLITIQFWRGVPSHFNHATYRDAFIEVAMLVLIIIASLGISWLVFRSLLPGAFLTIEDTYDPSRIPSPSMKSAIRTGLVLLWISLLLGFFISSIGWAEIQAGRNPELVPQAGVLKFPHGACLHAIQTLPLAVFVWQFLKCGHVLLRINLLASAHFMFLAYACWQTFSGLARFEPAMGGMTLLGLTSLCLLAALLPSRWLEAMFPHRSLSETKS</sequence>
<gene>
    <name evidence="2" type="ordered locus">Plim_1529</name>
</gene>
<keyword evidence="3" id="KW-1185">Reference proteome</keyword>
<evidence type="ECO:0000313" key="2">
    <source>
        <dbReference type="EMBL" id="ADG67362.1"/>
    </source>
</evidence>
<feature type="transmembrane region" description="Helical" evidence="1">
    <location>
        <begin position="61"/>
        <end position="79"/>
    </location>
</feature>
<accession>D5SW77</accession>